<feature type="domain" description="Type I restriction modification DNA specificity" evidence="6">
    <location>
        <begin position="7"/>
        <end position="170"/>
    </location>
</feature>
<comment type="subunit">
    <text evidence="4">The methyltransferase is composed of M and S polypeptides.</text>
</comment>
<dbReference type="InterPro" id="IPR000055">
    <property type="entry name" value="Restrct_endonuc_typeI_TRD"/>
</dbReference>
<evidence type="ECO:0000256" key="4">
    <source>
        <dbReference type="ARBA" id="ARBA00038652"/>
    </source>
</evidence>
<sequence>MTDLPPGWAKTTLGEIAETSLGKMLDRSKATGKYAVPYLRNVNVQWGRIDLNNILTMDIPPEERELFRLQPGDLLVCEGGEIGRCAIWPGSAKYMAYQKALHRVRPHSGVEANYLRYLLEHMSLSGLLTQYATGSTIKHLPQQKLRRLPVNLPPTAEQRRIVAALEHHLSRLTAADAGVSRVAQRLKLLTKRILVEAVPVPGPDHWKLVSVADAGSVELGRARHPDWHTGPHMRPYLRVANVFEDRIDTSDLMEMDFPPEVFERYRLMDKDILLNEGQSPEFLGRPAMYRGVPENVAFTNSLLRFRAGPGVLPEWALLVFRRHMHAGRFIRELRITTNIAHLSATRLKKVEFPIPPMEEQERIVAEVHEKLAAIQRLADAVDAGTNRAQALRRALLAEAFAGRLVEQDPADEPASVLLERIRAERAARQPGRRGRRGKNGTVPQKETLV</sequence>
<evidence type="ECO:0000256" key="5">
    <source>
        <dbReference type="SAM" id="MobiDB-lite"/>
    </source>
</evidence>
<evidence type="ECO:0000313" key="7">
    <source>
        <dbReference type="EMBL" id="GLW67443.1"/>
    </source>
</evidence>
<dbReference type="RefSeq" id="WP_083951515.1">
    <property type="nucleotide sequence ID" value="NZ_BSRZ01000024.1"/>
</dbReference>
<dbReference type="CDD" id="cd17253">
    <property type="entry name" value="RMtype1_S_Eco933I-TRD2-CR2_like"/>
    <property type="match status" value="2"/>
</dbReference>
<dbReference type="Pfam" id="PF01420">
    <property type="entry name" value="Methylase_S"/>
    <property type="match status" value="2"/>
</dbReference>
<comment type="caution">
    <text evidence="7">The sequence shown here is derived from an EMBL/GenBank/DDBJ whole genome shotgun (WGS) entry which is preliminary data.</text>
</comment>
<dbReference type="Gene3D" id="3.90.220.20">
    <property type="entry name" value="DNA methylase specificity domains"/>
    <property type="match status" value="2"/>
</dbReference>
<dbReference type="SUPFAM" id="SSF116734">
    <property type="entry name" value="DNA methylase specificity domain"/>
    <property type="match status" value="2"/>
</dbReference>
<dbReference type="Proteomes" id="UP001165124">
    <property type="component" value="Unassembled WGS sequence"/>
</dbReference>
<evidence type="ECO:0000256" key="2">
    <source>
        <dbReference type="ARBA" id="ARBA00022747"/>
    </source>
</evidence>
<dbReference type="PANTHER" id="PTHR43140:SF1">
    <property type="entry name" value="TYPE I RESTRICTION ENZYME ECOKI SPECIFICITY SUBUNIT"/>
    <property type="match status" value="1"/>
</dbReference>
<dbReference type="AlphaFoldDB" id="A0A9W6UYP8"/>
<evidence type="ECO:0000259" key="6">
    <source>
        <dbReference type="Pfam" id="PF01420"/>
    </source>
</evidence>
<feature type="region of interest" description="Disordered" evidence="5">
    <location>
        <begin position="426"/>
        <end position="449"/>
    </location>
</feature>
<organism evidence="7 8">
    <name type="scientific">Actinomadura rubrobrunea</name>
    <dbReference type="NCBI Taxonomy" id="115335"/>
    <lineage>
        <taxon>Bacteria</taxon>
        <taxon>Bacillati</taxon>
        <taxon>Actinomycetota</taxon>
        <taxon>Actinomycetes</taxon>
        <taxon>Streptosporangiales</taxon>
        <taxon>Thermomonosporaceae</taxon>
        <taxon>Actinomadura</taxon>
    </lineage>
</organism>
<accession>A0A9W6UYP8</accession>
<dbReference type="PANTHER" id="PTHR43140">
    <property type="entry name" value="TYPE-1 RESTRICTION ENZYME ECOKI SPECIFICITY PROTEIN"/>
    <property type="match status" value="1"/>
</dbReference>
<evidence type="ECO:0000313" key="8">
    <source>
        <dbReference type="Proteomes" id="UP001165124"/>
    </source>
</evidence>
<dbReference type="EMBL" id="BSRZ01000024">
    <property type="protein sequence ID" value="GLW67443.1"/>
    <property type="molecule type" value="Genomic_DNA"/>
</dbReference>
<name>A0A9W6UYP8_9ACTN</name>
<feature type="domain" description="Type I restriction modification DNA specificity" evidence="6">
    <location>
        <begin position="334"/>
        <end position="365"/>
    </location>
</feature>
<keyword evidence="3" id="KW-0238">DNA-binding</keyword>
<protein>
    <submittedName>
        <fullName evidence="7">Polypeptide HsdS</fullName>
    </submittedName>
</protein>
<keyword evidence="2" id="KW-0680">Restriction system</keyword>
<keyword evidence="8" id="KW-1185">Reference proteome</keyword>
<evidence type="ECO:0000256" key="1">
    <source>
        <dbReference type="ARBA" id="ARBA00010923"/>
    </source>
</evidence>
<dbReference type="InterPro" id="IPR044946">
    <property type="entry name" value="Restrct_endonuc_typeI_TRD_sf"/>
</dbReference>
<dbReference type="GO" id="GO:0003677">
    <property type="term" value="F:DNA binding"/>
    <property type="evidence" value="ECO:0007669"/>
    <property type="project" value="UniProtKB-KW"/>
</dbReference>
<proteinExistence type="inferred from homology"/>
<comment type="similarity">
    <text evidence="1">Belongs to the type-I restriction system S methylase family.</text>
</comment>
<dbReference type="InterPro" id="IPR051212">
    <property type="entry name" value="Type-I_RE_S_subunit"/>
</dbReference>
<reference evidence="7" key="1">
    <citation type="submission" date="2023-02" db="EMBL/GenBank/DDBJ databases">
        <title>Actinomadura rubrobrunea NBRC 14622.</title>
        <authorList>
            <person name="Ichikawa N."/>
            <person name="Sato H."/>
            <person name="Tonouchi N."/>
        </authorList>
    </citation>
    <scope>NUCLEOTIDE SEQUENCE</scope>
    <source>
        <strain evidence="7">NBRC 14622</strain>
    </source>
</reference>
<evidence type="ECO:0000256" key="3">
    <source>
        <dbReference type="ARBA" id="ARBA00023125"/>
    </source>
</evidence>
<dbReference type="GO" id="GO:0009307">
    <property type="term" value="P:DNA restriction-modification system"/>
    <property type="evidence" value="ECO:0007669"/>
    <property type="project" value="UniProtKB-KW"/>
</dbReference>
<gene>
    <name evidence="7" type="primary">hsdS</name>
    <name evidence="7" type="ORF">Arub01_56860</name>
</gene>